<name>M5K500_9HYPH</name>
<dbReference type="EMBL" id="AOGE01000005">
    <property type="protein sequence ID" value="ELT50976.1"/>
    <property type="molecule type" value="Genomic_DNA"/>
</dbReference>
<dbReference type="PATRIC" id="fig|1234597.4.peg.252"/>
<evidence type="ECO:0000313" key="4">
    <source>
        <dbReference type="Proteomes" id="UP000011971"/>
    </source>
</evidence>
<dbReference type="Proteomes" id="UP000011971">
    <property type="component" value="Unassembled WGS sequence"/>
</dbReference>
<gene>
    <name evidence="3" type="ORF">D584_01243</name>
</gene>
<sequence>MSVKHRHFSPITVMAEAGRRRVHRITCSECGTHGDVSANTHSGSRNHDDLLKVWRRAGWTIGNNHNRDLCPACTSAKRRKGSGGSSAEADEVIPSSSPEAENMTVDTKGAEPPRQPNFEEKRIIFAKLEEVYIDERTGYSDDWTDQRVADSLGVPRKWIEDMREANFGPVRNNEETRLLIEEATKLRNELTELVNSAVREAKLMRDRADMLERNAKAAIPRLAELERRIATVEKAVR</sequence>
<accession>M5K500</accession>
<keyword evidence="1" id="KW-0175">Coiled coil</keyword>
<reference evidence="3 4" key="1">
    <citation type="journal article" date="2013" name="Gut Pathog.">
        <title>Draft genome of Ochrobactrum intermedium strain M86 isolated from non-ulcer dyspeptic individual from India.</title>
        <authorList>
            <person name="Kulkarni G."/>
            <person name="Dhotre D."/>
            <person name="Dharne M."/>
            <person name="Shetty S."/>
            <person name="Chowdhury S."/>
            <person name="Misra V."/>
            <person name="Misra S."/>
            <person name="Patole M."/>
            <person name="Shouche Y."/>
        </authorList>
    </citation>
    <scope>NUCLEOTIDE SEQUENCE [LARGE SCALE GENOMIC DNA]</scope>
    <source>
        <strain evidence="3 4">M86</strain>
    </source>
</reference>
<comment type="caution">
    <text evidence="3">The sequence shown here is derived from an EMBL/GenBank/DDBJ whole genome shotgun (WGS) entry which is preliminary data.</text>
</comment>
<dbReference type="RefSeq" id="WP_006470368.1">
    <property type="nucleotide sequence ID" value="NZ_AOGE01000005.1"/>
</dbReference>
<feature type="coiled-coil region" evidence="1">
    <location>
        <begin position="173"/>
        <end position="214"/>
    </location>
</feature>
<evidence type="ECO:0000313" key="3">
    <source>
        <dbReference type="EMBL" id="ELT50976.1"/>
    </source>
</evidence>
<evidence type="ECO:0000256" key="2">
    <source>
        <dbReference type="SAM" id="MobiDB-lite"/>
    </source>
</evidence>
<organism evidence="3 4">
    <name type="scientific">Brucella intermedia M86</name>
    <dbReference type="NCBI Taxonomy" id="1234597"/>
    <lineage>
        <taxon>Bacteria</taxon>
        <taxon>Pseudomonadati</taxon>
        <taxon>Pseudomonadota</taxon>
        <taxon>Alphaproteobacteria</taxon>
        <taxon>Hyphomicrobiales</taxon>
        <taxon>Brucellaceae</taxon>
        <taxon>Brucella/Ochrobactrum group</taxon>
        <taxon>Brucella</taxon>
    </lineage>
</organism>
<evidence type="ECO:0000256" key="1">
    <source>
        <dbReference type="SAM" id="Coils"/>
    </source>
</evidence>
<protein>
    <submittedName>
        <fullName evidence="3">Uncharacterized protein</fullName>
    </submittedName>
</protein>
<dbReference type="OrthoDB" id="7853821at2"/>
<proteinExistence type="predicted"/>
<dbReference type="AlphaFoldDB" id="M5K500"/>
<feature type="region of interest" description="Disordered" evidence="2">
    <location>
        <begin position="75"/>
        <end position="115"/>
    </location>
</feature>